<dbReference type="EMBL" id="BPLF01000001">
    <property type="protein sequence ID" value="GIX60687.1"/>
    <property type="molecule type" value="Genomic_DNA"/>
</dbReference>
<dbReference type="GO" id="GO:0006412">
    <property type="term" value="P:translation"/>
    <property type="evidence" value="ECO:0007669"/>
    <property type="project" value="InterPro"/>
</dbReference>
<evidence type="ECO:0000256" key="5">
    <source>
        <dbReference type="ARBA" id="ARBA00023274"/>
    </source>
</evidence>
<feature type="region of interest" description="Disordered" evidence="6">
    <location>
        <begin position="777"/>
        <end position="798"/>
    </location>
</feature>
<dbReference type="RefSeq" id="XP_067712758.1">
    <property type="nucleotide sequence ID" value="XM_067856657.1"/>
</dbReference>
<dbReference type="InterPro" id="IPR020568">
    <property type="entry name" value="Ribosomal_Su5_D2-typ_SF"/>
</dbReference>
<comment type="caution">
    <text evidence="7">The sequence shown here is derived from an EMBL/GenBank/DDBJ whole genome shotgun (WGS) entry which is preliminary data.</text>
</comment>
<organism evidence="7 8">
    <name type="scientific">Babesia caballi</name>
    <dbReference type="NCBI Taxonomy" id="5871"/>
    <lineage>
        <taxon>Eukaryota</taxon>
        <taxon>Sar</taxon>
        <taxon>Alveolata</taxon>
        <taxon>Apicomplexa</taxon>
        <taxon>Aconoidasida</taxon>
        <taxon>Piroplasmida</taxon>
        <taxon>Babesiidae</taxon>
        <taxon>Babesia</taxon>
    </lineage>
</organism>
<evidence type="ECO:0000256" key="3">
    <source>
        <dbReference type="ARBA" id="ARBA00022980"/>
    </source>
</evidence>
<evidence type="ECO:0000256" key="2">
    <source>
        <dbReference type="ARBA" id="ARBA00005251"/>
    </source>
</evidence>
<feature type="region of interest" description="Disordered" evidence="6">
    <location>
        <begin position="1"/>
        <end position="77"/>
    </location>
</feature>
<dbReference type="PANTHER" id="PTHR21569">
    <property type="entry name" value="RIBOSOMAL PROTEIN S9"/>
    <property type="match status" value="1"/>
</dbReference>
<dbReference type="InterPro" id="IPR000637">
    <property type="entry name" value="HMGI/Y_DNA-bd_CS"/>
</dbReference>
<feature type="region of interest" description="Disordered" evidence="6">
    <location>
        <begin position="127"/>
        <end position="225"/>
    </location>
</feature>
<feature type="compositionally biased region" description="Low complexity" evidence="6">
    <location>
        <begin position="19"/>
        <end position="33"/>
    </location>
</feature>
<keyword evidence="3 7" id="KW-0689">Ribosomal protein</keyword>
<evidence type="ECO:0000256" key="6">
    <source>
        <dbReference type="SAM" id="MobiDB-lite"/>
    </source>
</evidence>
<feature type="compositionally biased region" description="Basic and acidic residues" evidence="6">
    <location>
        <begin position="60"/>
        <end position="72"/>
    </location>
</feature>
<dbReference type="GO" id="GO:0015935">
    <property type="term" value="C:small ribosomal subunit"/>
    <property type="evidence" value="ECO:0007669"/>
    <property type="project" value="TreeGrafter"/>
</dbReference>
<dbReference type="GO" id="GO:0003735">
    <property type="term" value="F:structural constituent of ribosome"/>
    <property type="evidence" value="ECO:0007669"/>
    <property type="project" value="InterPro"/>
</dbReference>
<comment type="similarity">
    <text evidence="2">Belongs to the universal ribosomal protein uS9 family.</text>
</comment>
<accession>A0AAV4LMD0</accession>
<sequence>MYARPKKKDGSSNEDLNEATPDAPAAATVVASDGKSSPESSTGLNAATGEKRGRGRPRKVKVDANTAEKSEPKTSTLDVPVCVVTDVPEIAKDTDYQSSIDLGEPDAERCEAQLVEVKGVEVPVTETKEVDNIERHVNDSGSQNKDETVVEIEHDVKNSDSQAMEESVVDSSVAGVNEHGSQLTGARELVDDVAEGSADIQRNCAGDGDENGGESFPQVNESTDTVEVKCVAENDAGERVMDAEAVDVQVDHDEDIGAAPGLDVGLSDSKGVVQAEESSKDEGGSRKGRDRPKTFVEMLEQQLASTRSRLPDSFYAENLYSTVDNQKLPEGCKTLMDFFNIPKNFDFKSMVDLALHGGDSMDSLDAYATKEVQAVENPVYSGPYPDSFFENIFHPKPHQRRYSTAEGEPEPAALDEVYDQLKGKEPGELVPPAKASPLEKIKEHYLMFDGYGYIKHYLTHLNQYNYGVISSHHKRDDTLNYYLNNEYTERMPRKFPPEPGHTDKIREYFTELLPEVMDNLVNLIRNDPNKDRIPSPPLHDMTFAPGFNPPDYMHQGYETDDERTGGFQEEDFRRFASLEGLHQPEKYLHYPYADLEPLYQRQLLATYLDLVKTGELGEPERYKKFKAQAASIRNETYTDQTKPPVEIYGDMCHKKAPLCHKPAEETASFTKVYERGSRKTSVALVYLEPGNGHIIINNRDGYQYVRYCTQRIREMLEPLDALYVYKKFNVVAVAHGGGISGQAGAIRNALARYLTKVLAPKVEPYLAMRRLTEADTRQVERKKTNLRKARKKEHYSKR</sequence>
<dbReference type="InterPro" id="IPR014721">
    <property type="entry name" value="Ribsml_uS5_D2-typ_fold_subgr"/>
</dbReference>
<name>A0AAV4LMD0_BABCB</name>
<gene>
    <name evidence="7" type="ORF">BcabD6B2_01220</name>
</gene>
<protein>
    <submittedName>
        <fullName evidence="7">Ribosomal protein S9/S16</fullName>
    </submittedName>
</protein>
<dbReference type="GO" id="GO:0005634">
    <property type="term" value="C:nucleus"/>
    <property type="evidence" value="ECO:0007669"/>
    <property type="project" value="UniProtKB-SubCell"/>
</dbReference>
<comment type="subcellular location">
    <subcellularLocation>
        <location evidence="1">Nucleus</location>
    </subcellularLocation>
</comment>
<dbReference type="SUPFAM" id="SSF54211">
    <property type="entry name" value="Ribosomal protein S5 domain 2-like"/>
    <property type="match status" value="1"/>
</dbReference>
<feature type="compositionally biased region" description="Basic and acidic residues" evidence="6">
    <location>
        <begin position="127"/>
        <end position="158"/>
    </location>
</feature>
<dbReference type="Proteomes" id="UP001497744">
    <property type="component" value="Unassembled WGS sequence"/>
</dbReference>
<evidence type="ECO:0000256" key="1">
    <source>
        <dbReference type="ARBA" id="ARBA00004123"/>
    </source>
</evidence>
<feature type="compositionally biased region" description="Basic residues" evidence="6">
    <location>
        <begin position="784"/>
        <end position="798"/>
    </location>
</feature>
<reference evidence="7 8" key="1">
    <citation type="submission" date="2021-06" db="EMBL/GenBank/DDBJ databases">
        <title>Genome sequence of Babesia caballi.</title>
        <authorList>
            <person name="Yamagishi J."/>
            <person name="Kidaka T."/>
            <person name="Ochi A."/>
        </authorList>
    </citation>
    <scope>NUCLEOTIDE SEQUENCE [LARGE SCALE GENOMIC DNA]</scope>
    <source>
        <strain evidence="7">USDA-D6B2</strain>
    </source>
</reference>
<dbReference type="GO" id="GO:0003723">
    <property type="term" value="F:RNA binding"/>
    <property type="evidence" value="ECO:0007669"/>
    <property type="project" value="TreeGrafter"/>
</dbReference>
<feature type="compositionally biased region" description="Basic and acidic residues" evidence="6">
    <location>
        <begin position="277"/>
        <end position="293"/>
    </location>
</feature>
<keyword evidence="4" id="KW-0539">Nucleus</keyword>
<dbReference type="AlphaFoldDB" id="A0AAV4LMD0"/>
<evidence type="ECO:0000313" key="8">
    <source>
        <dbReference type="Proteomes" id="UP001497744"/>
    </source>
</evidence>
<dbReference type="GO" id="GO:0006355">
    <property type="term" value="P:regulation of DNA-templated transcription"/>
    <property type="evidence" value="ECO:0007669"/>
    <property type="project" value="InterPro"/>
</dbReference>
<evidence type="ECO:0000256" key="4">
    <source>
        <dbReference type="ARBA" id="ARBA00023242"/>
    </source>
</evidence>
<keyword evidence="8" id="KW-1185">Reference proteome</keyword>
<evidence type="ECO:0000313" key="7">
    <source>
        <dbReference type="EMBL" id="GIX60687.1"/>
    </source>
</evidence>
<feature type="compositionally biased region" description="Polar residues" evidence="6">
    <location>
        <begin position="34"/>
        <end position="45"/>
    </location>
</feature>
<feature type="region of interest" description="Disordered" evidence="6">
    <location>
        <begin position="256"/>
        <end position="293"/>
    </location>
</feature>
<proteinExistence type="inferred from homology"/>
<dbReference type="PROSITE" id="PS00354">
    <property type="entry name" value="HMGI_Y"/>
    <property type="match status" value="1"/>
</dbReference>
<dbReference type="Pfam" id="PF00380">
    <property type="entry name" value="Ribosomal_S9"/>
    <property type="match status" value="1"/>
</dbReference>
<dbReference type="PANTHER" id="PTHR21569:SF1">
    <property type="entry name" value="SMALL RIBOSOMAL SUBUNIT PROTEIN US9M"/>
    <property type="match status" value="1"/>
</dbReference>
<dbReference type="InterPro" id="IPR000754">
    <property type="entry name" value="Ribosomal_uS9"/>
</dbReference>
<dbReference type="GeneID" id="94192170"/>
<keyword evidence="5" id="KW-0687">Ribonucleoprotein</keyword>
<dbReference type="Gene3D" id="3.30.230.10">
    <property type="match status" value="1"/>
</dbReference>